<dbReference type="Gene3D" id="3.40.50.300">
    <property type="entry name" value="P-loop containing nucleotide triphosphate hydrolases"/>
    <property type="match status" value="1"/>
</dbReference>
<dbReference type="PANTHER" id="PTHR24221">
    <property type="entry name" value="ATP-BINDING CASSETTE SUB-FAMILY B"/>
    <property type="match status" value="1"/>
</dbReference>
<keyword evidence="4" id="KW-0067">ATP-binding</keyword>
<feature type="transmembrane region" description="Helical" evidence="7">
    <location>
        <begin position="285"/>
        <end position="304"/>
    </location>
</feature>
<dbReference type="AlphaFoldDB" id="A0A402A817"/>
<dbReference type="Pfam" id="PF00005">
    <property type="entry name" value="ABC_tran"/>
    <property type="match status" value="1"/>
</dbReference>
<keyword evidence="2 7" id="KW-0812">Transmembrane</keyword>
<dbReference type="GO" id="GO:0005524">
    <property type="term" value="F:ATP binding"/>
    <property type="evidence" value="ECO:0007669"/>
    <property type="project" value="UniProtKB-KW"/>
</dbReference>
<evidence type="ECO:0000256" key="5">
    <source>
        <dbReference type="ARBA" id="ARBA00022989"/>
    </source>
</evidence>
<dbReference type="Gene3D" id="1.20.1560.10">
    <property type="entry name" value="ABC transporter type 1, transmembrane domain"/>
    <property type="match status" value="1"/>
</dbReference>
<evidence type="ECO:0000313" key="11">
    <source>
        <dbReference type="Proteomes" id="UP000287352"/>
    </source>
</evidence>
<feature type="transmembrane region" description="Helical" evidence="7">
    <location>
        <begin position="161"/>
        <end position="182"/>
    </location>
</feature>
<evidence type="ECO:0000256" key="6">
    <source>
        <dbReference type="ARBA" id="ARBA00023136"/>
    </source>
</evidence>
<dbReference type="SMART" id="SM00382">
    <property type="entry name" value="AAA"/>
    <property type="match status" value="1"/>
</dbReference>
<feature type="transmembrane region" description="Helical" evidence="7">
    <location>
        <begin position="135"/>
        <end position="155"/>
    </location>
</feature>
<dbReference type="OrthoDB" id="9769115at2"/>
<dbReference type="GO" id="GO:0016887">
    <property type="term" value="F:ATP hydrolysis activity"/>
    <property type="evidence" value="ECO:0007669"/>
    <property type="project" value="InterPro"/>
</dbReference>
<evidence type="ECO:0000256" key="3">
    <source>
        <dbReference type="ARBA" id="ARBA00022741"/>
    </source>
</evidence>
<gene>
    <name evidence="10" type="ORF">KTT_51510</name>
</gene>
<reference evidence="11" key="1">
    <citation type="submission" date="2018-12" db="EMBL/GenBank/DDBJ databases">
        <title>Tengunoibacter tsumagoiensis gen. nov., sp. nov., Dictyobacter kobayashii sp. nov., D. alpinus sp. nov., and D. joshuensis sp. nov. and description of Dictyobacteraceae fam. nov. within the order Ktedonobacterales isolated from Tengu-no-mugimeshi.</title>
        <authorList>
            <person name="Wang C.M."/>
            <person name="Zheng Y."/>
            <person name="Sakai Y."/>
            <person name="Toyoda A."/>
            <person name="Minakuchi Y."/>
            <person name="Abe K."/>
            <person name="Yokota A."/>
            <person name="Yabe S."/>
        </authorList>
    </citation>
    <scope>NUCLEOTIDE SEQUENCE [LARGE SCALE GENOMIC DNA]</scope>
    <source>
        <strain evidence="11">Uno3</strain>
    </source>
</reference>
<evidence type="ECO:0000256" key="4">
    <source>
        <dbReference type="ARBA" id="ARBA00022840"/>
    </source>
</evidence>
<keyword evidence="3" id="KW-0547">Nucleotide-binding</keyword>
<evidence type="ECO:0000256" key="7">
    <source>
        <dbReference type="SAM" id="Phobius"/>
    </source>
</evidence>
<feature type="transmembrane region" description="Helical" evidence="7">
    <location>
        <begin position="241"/>
        <end position="265"/>
    </location>
</feature>
<dbReference type="GO" id="GO:0140359">
    <property type="term" value="F:ABC-type transporter activity"/>
    <property type="evidence" value="ECO:0007669"/>
    <property type="project" value="InterPro"/>
</dbReference>
<dbReference type="Proteomes" id="UP000287352">
    <property type="component" value="Unassembled WGS sequence"/>
</dbReference>
<dbReference type="InterPro" id="IPR011527">
    <property type="entry name" value="ABC1_TM_dom"/>
</dbReference>
<dbReference type="InterPro" id="IPR036640">
    <property type="entry name" value="ABC1_TM_sf"/>
</dbReference>
<proteinExistence type="predicted"/>
<protein>
    <submittedName>
        <fullName evidence="10">HlyB/MsbA family ABC transporter</fullName>
    </submittedName>
</protein>
<dbReference type="Pfam" id="PF00664">
    <property type="entry name" value="ABC_membrane"/>
    <property type="match status" value="1"/>
</dbReference>
<dbReference type="InterPro" id="IPR003439">
    <property type="entry name" value="ABC_transporter-like_ATP-bd"/>
</dbReference>
<dbReference type="EMBL" id="BIFR01000002">
    <property type="protein sequence ID" value="GCE15292.1"/>
    <property type="molecule type" value="Genomic_DNA"/>
</dbReference>
<evidence type="ECO:0000259" key="9">
    <source>
        <dbReference type="PROSITE" id="PS50929"/>
    </source>
</evidence>
<dbReference type="PROSITE" id="PS50893">
    <property type="entry name" value="ABC_TRANSPORTER_2"/>
    <property type="match status" value="1"/>
</dbReference>
<keyword evidence="11" id="KW-1185">Reference proteome</keyword>
<feature type="transmembrane region" description="Helical" evidence="7">
    <location>
        <begin position="21"/>
        <end position="39"/>
    </location>
</feature>
<dbReference type="InterPro" id="IPR003593">
    <property type="entry name" value="AAA+_ATPase"/>
</dbReference>
<dbReference type="CDD" id="cd07346">
    <property type="entry name" value="ABC_6TM_exporters"/>
    <property type="match status" value="1"/>
</dbReference>
<comment type="subcellular location">
    <subcellularLocation>
        <location evidence="1">Cell membrane</location>
        <topology evidence="1">Multi-pass membrane protein</topology>
    </subcellularLocation>
</comment>
<dbReference type="InterPro" id="IPR039421">
    <property type="entry name" value="Type_1_exporter"/>
</dbReference>
<feature type="transmembrane region" description="Helical" evidence="7">
    <location>
        <begin position="59"/>
        <end position="80"/>
    </location>
</feature>
<feature type="domain" description="ABC transmembrane type-1" evidence="9">
    <location>
        <begin position="24"/>
        <end position="292"/>
    </location>
</feature>
<dbReference type="SUPFAM" id="SSF52540">
    <property type="entry name" value="P-loop containing nucleoside triphosphate hydrolases"/>
    <property type="match status" value="1"/>
</dbReference>
<dbReference type="PROSITE" id="PS50929">
    <property type="entry name" value="ABC_TM1F"/>
    <property type="match status" value="1"/>
</dbReference>
<keyword evidence="6 7" id="KW-0472">Membrane</keyword>
<sequence>MTTSRLKTLPFNWRLVIYRPWLFLLYGLCVFIVSIVQIVPGWIQKIIFDQVSNKAPATLNIWSLIALYIAVGLGGLLTSYGQIWSEITFRSTAGMLLRFNLFTSLLRRPGASSLPVSAGEIVSRFRDDVSETSDFPLWIPCAFAETATAVTAIVIMMRINLLITLVIFLPLLFSLLIARLVWSRVHLYTKNSREAAGQVAGFLGELFGAVQAIKVANAERPMVDHLQALNARRRKTSLKGFLFGQLVGTVNDTATTFGVGIMLLLSAQAMTDKTFTVGDFALFVSYLWFTTQLPAFWGFLLGDYKQQEVSINRMVEMIPDEPAQVLVRHVPVSVGPTNATFQRITLETLSLKDLTYQYPGTRTGIQQITMEIKRGSFTVITGRIGSGKTTLIRTLLGLLPRDSGEILWNGAEIDDPARFFIPPHCAYTPQIPRLFSDTLQNNILLGLPEGPVKLSEALQAAVLEEDIAQMPLGLATTIGPRGIRLSGGQAQRTAAARMFVRDPDLLVFDDLSSALDVETEHKLWERLFTHQNTTCLVVTHRRAALQHADQIILLKDGQISAVGTLDSLLESSEDMRELWHSQIQPSL</sequence>
<comment type="caution">
    <text evidence="10">The sequence shown here is derived from an EMBL/GenBank/DDBJ whole genome shotgun (WGS) entry which is preliminary data.</text>
</comment>
<dbReference type="SUPFAM" id="SSF90123">
    <property type="entry name" value="ABC transporter transmembrane region"/>
    <property type="match status" value="1"/>
</dbReference>
<accession>A0A402A817</accession>
<dbReference type="GO" id="GO:0005886">
    <property type="term" value="C:plasma membrane"/>
    <property type="evidence" value="ECO:0007669"/>
    <property type="project" value="UniProtKB-SubCell"/>
</dbReference>
<evidence type="ECO:0000313" key="10">
    <source>
        <dbReference type="EMBL" id="GCE15292.1"/>
    </source>
</evidence>
<dbReference type="InterPro" id="IPR027417">
    <property type="entry name" value="P-loop_NTPase"/>
</dbReference>
<feature type="domain" description="ABC transporter" evidence="8">
    <location>
        <begin position="349"/>
        <end position="581"/>
    </location>
</feature>
<keyword evidence="5 7" id="KW-1133">Transmembrane helix</keyword>
<name>A0A402A817_9CHLR</name>
<evidence type="ECO:0000259" key="8">
    <source>
        <dbReference type="PROSITE" id="PS50893"/>
    </source>
</evidence>
<evidence type="ECO:0000256" key="1">
    <source>
        <dbReference type="ARBA" id="ARBA00004651"/>
    </source>
</evidence>
<organism evidence="10 11">
    <name type="scientific">Tengunoibacter tsumagoiensis</name>
    <dbReference type="NCBI Taxonomy" id="2014871"/>
    <lineage>
        <taxon>Bacteria</taxon>
        <taxon>Bacillati</taxon>
        <taxon>Chloroflexota</taxon>
        <taxon>Ktedonobacteria</taxon>
        <taxon>Ktedonobacterales</taxon>
        <taxon>Dictyobacteraceae</taxon>
        <taxon>Tengunoibacter</taxon>
    </lineage>
</organism>
<evidence type="ECO:0000256" key="2">
    <source>
        <dbReference type="ARBA" id="ARBA00022692"/>
    </source>
</evidence>
<dbReference type="PANTHER" id="PTHR24221:SF423">
    <property type="entry name" value="ABC TRANSPORTER"/>
    <property type="match status" value="1"/>
</dbReference>
<dbReference type="RefSeq" id="WP_126582773.1">
    <property type="nucleotide sequence ID" value="NZ_BIFR01000002.1"/>
</dbReference>